<reference evidence="2 3" key="1">
    <citation type="submission" date="2021-01" db="EMBL/GenBank/DDBJ databases">
        <title>WGS of actinomycetes isolated from Thailand.</title>
        <authorList>
            <person name="Thawai C."/>
        </authorList>
    </citation>
    <scope>NUCLEOTIDE SEQUENCE [LARGE SCALE GENOMIC DNA]</scope>
    <source>
        <strain evidence="2 3">CH5-8</strain>
    </source>
</reference>
<name>A0ABS1P4T0_9ACTN</name>
<proteinExistence type="predicted"/>
<dbReference type="EMBL" id="JAERRH010000008">
    <property type="protein sequence ID" value="MBL1107371.1"/>
    <property type="molecule type" value="Genomic_DNA"/>
</dbReference>
<evidence type="ECO:0000313" key="2">
    <source>
        <dbReference type="EMBL" id="MBL1107371.1"/>
    </source>
</evidence>
<organism evidence="2 3">
    <name type="scientific">Streptomyces musisoli</name>
    <dbReference type="NCBI Taxonomy" id="2802280"/>
    <lineage>
        <taxon>Bacteria</taxon>
        <taxon>Bacillati</taxon>
        <taxon>Actinomycetota</taxon>
        <taxon>Actinomycetes</taxon>
        <taxon>Kitasatosporales</taxon>
        <taxon>Streptomycetaceae</taxon>
        <taxon>Streptomyces</taxon>
    </lineage>
</organism>
<evidence type="ECO:0000256" key="1">
    <source>
        <dbReference type="SAM" id="MobiDB-lite"/>
    </source>
</evidence>
<comment type="caution">
    <text evidence="2">The sequence shown here is derived from an EMBL/GenBank/DDBJ whole genome shotgun (WGS) entry which is preliminary data.</text>
</comment>
<protein>
    <submittedName>
        <fullName evidence="2">Uncharacterized protein</fullName>
    </submittedName>
</protein>
<accession>A0ABS1P4T0</accession>
<feature type="region of interest" description="Disordered" evidence="1">
    <location>
        <begin position="25"/>
        <end position="60"/>
    </location>
</feature>
<sequence length="60" mass="6577">MAEQQPTHTALEYQRLQRAAHSLMDTADAAARRGDTATEDRARAAAGRILDTAKQVGRQQ</sequence>
<gene>
    <name evidence="2" type="ORF">JK361_22655</name>
</gene>
<evidence type="ECO:0000313" key="3">
    <source>
        <dbReference type="Proteomes" id="UP000621386"/>
    </source>
</evidence>
<dbReference type="Proteomes" id="UP000621386">
    <property type="component" value="Unassembled WGS sequence"/>
</dbReference>
<feature type="compositionally biased region" description="Basic and acidic residues" evidence="1">
    <location>
        <begin position="30"/>
        <end position="43"/>
    </location>
</feature>
<dbReference type="RefSeq" id="WP_201821144.1">
    <property type="nucleotide sequence ID" value="NZ_JAERRH010000008.1"/>
</dbReference>
<keyword evidence="3" id="KW-1185">Reference proteome</keyword>